<feature type="transmembrane region" description="Helical" evidence="10">
    <location>
        <begin position="518"/>
        <end position="544"/>
    </location>
</feature>
<evidence type="ECO:0000259" key="12">
    <source>
        <dbReference type="PROSITE" id="PS50259"/>
    </source>
</evidence>
<evidence type="ECO:0000256" key="1">
    <source>
        <dbReference type="ARBA" id="ARBA00004141"/>
    </source>
</evidence>
<evidence type="ECO:0000256" key="8">
    <source>
        <dbReference type="ARBA" id="ARBA00023224"/>
    </source>
</evidence>
<reference evidence="13" key="1">
    <citation type="submission" date="2020-06" db="EMBL/GenBank/DDBJ databases">
        <authorList>
            <consortium name="Plant Systems Biology data submission"/>
        </authorList>
    </citation>
    <scope>NUCLEOTIDE SEQUENCE</scope>
    <source>
        <strain evidence="13">D6</strain>
    </source>
</reference>
<keyword evidence="8" id="KW-0807">Transducer</keyword>
<feature type="compositionally biased region" description="Basic and acidic residues" evidence="9">
    <location>
        <begin position="1027"/>
        <end position="1038"/>
    </location>
</feature>
<accession>A0A9N8ET01</accession>
<feature type="domain" description="G-protein coupled receptors family 3 profile" evidence="12">
    <location>
        <begin position="422"/>
        <end position="628"/>
    </location>
</feature>
<dbReference type="PANTHER" id="PTHR10519:SF20">
    <property type="entry name" value="G-PROTEIN COUPLED RECEPTOR 156-RELATED"/>
    <property type="match status" value="1"/>
</dbReference>
<dbReference type="PROSITE" id="PS50259">
    <property type="entry name" value="G_PROTEIN_RECEP_F3_4"/>
    <property type="match status" value="1"/>
</dbReference>
<dbReference type="PANTHER" id="PTHR10519">
    <property type="entry name" value="GABA-B RECEPTOR"/>
    <property type="match status" value="1"/>
</dbReference>
<keyword evidence="4" id="KW-0297">G-protein coupled receptor</keyword>
<dbReference type="CDD" id="cd15047">
    <property type="entry name" value="7tmC_GABA-B-like"/>
    <property type="match status" value="1"/>
</dbReference>
<dbReference type="GO" id="GO:0004965">
    <property type="term" value="F:G protein-coupled GABA receptor activity"/>
    <property type="evidence" value="ECO:0007669"/>
    <property type="project" value="InterPro"/>
</dbReference>
<evidence type="ECO:0000256" key="6">
    <source>
        <dbReference type="ARBA" id="ARBA00023170"/>
    </source>
</evidence>
<dbReference type="AlphaFoldDB" id="A0A9N8ET01"/>
<dbReference type="PRINTS" id="PR01177">
    <property type="entry name" value="GABAB1RECPTR"/>
</dbReference>
<dbReference type="EMBL" id="CAICTM010001789">
    <property type="protein sequence ID" value="CAB9526188.1"/>
    <property type="molecule type" value="Genomic_DNA"/>
</dbReference>
<name>A0A9N8ET01_9STRA</name>
<dbReference type="Proteomes" id="UP001153069">
    <property type="component" value="Unassembled WGS sequence"/>
</dbReference>
<proteinExistence type="predicted"/>
<protein>
    <submittedName>
        <fullName evidence="13">Acid type B receptor subunit 2</fullName>
    </submittedName>
</protein>
<dbReference type="GO" id="GO:0038039">
    <property type="term" value="C:G protein-coupled receptor heterodimeric complex"/>
    <property type="evidence" value="ECO:0007669"/>
    <property type="project" value="TreeGrafter"/>
</dbReference>
<dbReference type="PRINTS" id="PR00248">
    <property type="entry name" value="GPCRMGR"/>
</dbReference>
<keyword evidence="11" id="KW-0732">Signal</keyword>
<keyword evidence="3 10" id="KW-1133">Transmembrane helix</keyword>
<evidence type="ECO:0000256" key="2">
    <source>
        <dbReference type="ARBA" id="ARBA00022692"/>
    </source>
</evidence>
<dbReference type="InterPro" id="IPR017978">
    <property type="entry name" value="GPCR_3_C"/>
</dbReference>
<dbReference type="OrthoDB" id="51718at2759"/>
<feature type="chain" id="PRO_5040463761" evidence="11">
    <location>
        <begin position="30"/>
        <end position="1064"/>
    </location>
</feature>
<dbReference type="Pfam" id="PF00003">
    <property type="entry name" value="7tm_3"/>
    <property type="match status" value="1"/>
</dbReference>
<keyword evidence="7" id="KW-0325">Glycoprotein</keyword>
<feature type="region of interest" description="Disordered" evidence="9">
    <location>
        <begin position="684"/>
        <end position="726"/>
    </location>
</feature>
<evidence type="ECO:0000256" key="7">
    <source>
        <dbReference type="ARBA" id="ARBA00023180"/>
    </source>
</evidence>
<evidence type="ECO:0000256" key="11">
    <source>
        <dbReference type="SAM" id="SignalP"/>
    </source>
</evidence>
<dbReference type="Gene3D" id="3.40.190.10">
    <property type="entry name" value="Periplasmic binding protein-like II"/>
    <property type="match status" value="2"/>
</dbReference>
<feature type="transmembrane region" description="Helical" evidence="10">
    <location>
        <begin position="591"/>
        <end position="614"/>
    </location>
</feature>
<feature type="compositionally biased region" description="Basic and acidic residues" evidence="9">
    <location>
        <begin position="1005"/>
        <end position="1015"/>
    </location>
</feature>
<evidence type="ECO:0000313" key="13">
    <source>
        <dbReference type="EMBL" id="CAB9526188.1"/>
    </source>
</evidence>
<organism evidence="13 14">
    <name type="scientific">Seminavis robusta</name>
    <dbReference type="NCBI Taxonomy" id="568900"/>
    <lineage>
        <taxon>Eukaryota</taxon>
        <taxon>Sar</taxon>
        <taxon>Stramenopiles</taxon>
        <taxon>Ochrophyta</taxon>
        <taxon>Bacillariophyta</taxon>
        <taxon>Bacillariophyceae</taxon>
        <taxon>Bacillariophycidae</taxon>
        <taxon>Naviculales</taxon>
        <taxon>Naviculaceae</taxon>
        <taxon>Seminavis</taxon>
    </lineage>
</organism>
<comment type="caution">
    <text evidence="13">The sequence shown here is derived from an EMBL/GenBank/DDBJ whole genome shotgun (WGS) entry which is preliminary data.</text>
</comment>
<dbReference type="SUPFAM" id="SSF53850">
    <property type="entry name" value="Periplasmic binding protein-like II"/>
    <property type="match status" value="1"/>
</dbReference>
<evidence type="ECO:0000256" key="10">
    <source>
        <dbReference type="SAM" id="Phobius"/>
    </source>
</evidence>
<keyword evidence="2 10" id="KW-0812">Transmembrane</keyword>
<keyword evidence="5 10" id="KW-0472">Membrane</keyword>
<feature type="transmembrane region" description="Helical" evidence="10">
    <location>
        <begin position="390"/>
        <end position="412"/>
    </location>
</feature>
<feature type="region of interest" description="Disordered" evidence="9">
    <location>
        <begin position="995"/>
        <end position="1064"/>
    </location>
</feature>
<dbReference type="PRINTS" id="PR01176">
    <property type="entry name" value="GABABRECEPTR"/>
</dbReference>
<feature type="transmembrane region" description="Helical" evidence="10">
    <location>
        <begin position="469"/>
        <end position="489"/>
    </location>
</feature>
<feature type="signal peptide" evidence="11">
    <location>
        <begin position="1"/>
        <end position="29"/>
    </location>
</feature>
<comment type="subcellular location">
    <subcellularLocation>
        <location evidence="1">Membrane</location>
        <topology evidence="1">Multi-pass membrane protein</topology>
    </subcellularLocation>
</comment>
<feature type="transmembrane region" description="Helical" evidence="10">
    <location>
        <begin position="424"/>
        <end position="443"/>
    </location>
</feature>
<gene>
    <name evidence="13" type="ORF">SEMRO_1791_G297800.1</name>
</gene>
<sequence length="1064" mass="117309">MVPSVGRLVPSVALLITMMSMSSLSLVTATTSTSIVAFDDDEDVPSRIFLRGGVLHSPPFAFVDKDPETGEASFRGFQLDLLERLKIFAYQDDGIELHVELFEAPDFYTDAFNLIANDCNRTNGRGHCDTFDFMLADFYSNPERFLRADLTHPWLRSTATTIKYLEKKEGSPDYTTLAEAEDAGATVCTPKGTFMEAFAWTKYPRGIYISCEMNKKECIKLLKAGNCSLFVYDELILHYWASQDYTLHVTRESFSTQYVVWPLRQSLPRRTSTLMNKWILTALQNGTLDELYFQYFRNQLCPQGTAGVNCELPCDPDHGEANSRGECICESIKWTGDDCSSEVPEELNLLPKDLIVVTSIMVALSFLVAAGCAAWVVHNRNRATIKVTQPSFLLLVLFGCVVSTSTIIAMAQEDPGDGPVPACMAIPWLYSVGFCITFGSLFARIRRIHAVLQYAAELTTVIVSTKDTVLTIGLVLLVDVVILTTWTIVDPLEWTRVVTSTDVFGNALESEGYCQSEYWVVFAGIIGVVHLLLMGTACYMCYLARSIPNSISNNKFIGIAMFSNLQIFLIVVPVLLIMGSEPQASFFVKSVAIWINDFVVVILIFGNLIFRVYLFDKERKQKSNRNLSIMESKVAIRSNIVAFAERAKSASLYLEEQSESQHSTPSRRRSTVRFSIAGEPDQLTHELSSSHMSVERDALNDEGSQGSCEPREHNSSTNNNDCEEGEVGQSAAAIAVVASRRMSKGSAIKDPENVGLSGAAAVSSRKLLRGCSESNVISIQATYNTPSPGQGTKHARRRDMVTVSEPNLIQDRPQRDVLCHMKQVPPRWRDMIPSQEGLLGDETDDNALRHMKQAPGRQNVVVSDDNVLRHMKQAPGSQNVVVSQGLLGDESDLEALRHMKQAPAILAVVSPRGPRGLFDEESDREALRLMKQDPPMQGTISQPGRGGLLDGEDDEAALRHMKQAPPIRGAVMTHRGPRGLLTDDADYRALLHMKQAPPSQSSGSWKEHALSKQAKETSIQPQAASKEAGESSVERAPSDNDDESQGGGASMEGGRKSSNDFPAS</sequence>
<evidence type="ECO:0000256" key="4">
    <source>
        <dbReference type="ARBA" id="ARBA00023040"/>
    </source>
</evidence>
<dbReference type="InterPro" id="IPR002455">
    <property type="entry name" value="GPCR3_GABA-B"/>
</dbReference>
<feature type="transmembrane region" description="Helical" evidence="10">
    <location>
        <begin position="556"/>
        <end position="579"/>
    </location>
</feature>
<keyword evidence="6 13" id="KW-0675">Receptor</keyword>
<evidence type="ECO:0000256" key="5">
    <source>
        <dbReference type="ARBA" id="ARBA00023136"/>
    </source>
</evidence>
<evidence type="ECO:0000313" key="14">
    <source>
        <dbReference type="Proteomes" id="UP001153069"/>
    </source>
</evidence>
<dbReference type="InterPro" id="IPR000337">
    <property type="entry name" value="GPCR_3"/>
</dbReference>
<evidence type="ECO:0000256" key="9">
    <source>
        <dbReference type="SAM" id="MobiDB-lite"/>
    </source>
</evidence>
<evidence type="ECO:0000256" key="3">
    <source>
        <dbReference type="ARBA" id="ARBA00022989"/>
    </source>
</evidence>
<feature type="transmembrane region" description="Helical" evidence="10">
    <location>
        <begin position="354"/>
        <end position="378"/>
    </location>
</feature>
<keyword evidence="14" id="KW-1185">Reference proteome</keyword>